<dbReference type="Proteomes" id="UP000603227">
    <property type="component" value="Unassembled WGS sequence"/>
</dbReference>
<feature type="domain" description="DUF7848" evidence="1">
    <location>
        <begin position="60"/>
        <end position="134"/>
    </location>
</feature>
<gene>
    <name evidence="2" type="ORF">GCM10017771_33950</name>
</gene>
<keyword evidence="3" id="KW-1185">Reference proteome</keyword>
<dbReference type="AlphaFoldDB" id="A0A919GPY6"/>
<protein>
    <recommendedName>
        <fullName evidence="1">DUF7848 domain-containing protein</fullName>
    </recommendedName>
</protein>
<dbReference type="Pfam" id="PF25232">
    <property type="entry name" value="DUF7848"/>
    <property type="match status" value="1"/>
</dbReference>
<name>A0A919GPY6_9ACTN</name>
<dbReference type="InterPro" id="IPR057170">
    <property type="entry name" value="DUF7848"/>
</dbReference>
<evidence type="ECO:0000313" key="2">
    <source>
        <dbReference type="EMBL" id="GHH88476.1"/>
    </source>
</evidence>
<organism evidence="2 3">
    <name type="scientific">Streptomyces capitiformicae</name>
    <dbReference type="NCBI Taxonomy" id="2014920"/>
    <lineage>
        <taxon>Bacteria</taxon>
        <taxon>Bacillati</taxon>
        <taxon>Actinomycetota</taxon>
        <taxon>Actinomycetes</taxon>
        <taxon>Kitasatosporales</taxon>
        <taxon>Streptomycetaceae</taxon>
        <taxon>Streptomyces</taxon>
    </lineage>
</organism>
<sequence>MRQHESLGRPPVPVPGCEGCAALAVRRDEARARYDRSAETDANVLLRQHQRRDHAPGAARTRRVFRYVPYVIAQDQSAEPEYEARCVSGDETECGAESGVRHDPEVVEEWQRRHTQDTGHLRYRRSFGDYAVFEAQEEAPSGSGVTPRG</sequence>
<evidence type="ECO:0000259" key="1">
    <source>
        <dbReference type="Pfam" id="PF25232"/>
    </source>
</evidence>
<accession>A0A919GPY6</accession>
<comment type="caution">
    <text evidence="2">The sequence shown here is derived from an EMBL/GenBank/DDBJ whole genome shotgun (WGS) entry which is preliminary data.</text>
</comment>
<reference evidence="2" key="1">
    <citation type="journal article" date="2014" name="Int. J. Syst. Evol. Microbiol.">
        <title>Complete genome sequence of Corynebacterium casei LMG S-19264T (=DSM 44701T), isolated from a smear-ripened cheese.</title>
        <authorList>
            <consortium name="US DOE Joint Genome Institute (JGI-PGF)"/>
            <person name="Walter F."/>
            <person name="Albersmeier A."/>
            <person name="Kalinowski J."/>
            <person name="Ruckert C."/>
        </authorList>
    </citation>
    <scope>NUCLEOTIDE SEQUENCE</scope>
    <source>
        <strain evidence="2">CGMCC 4.7403</strain>
    </source>
</reference>
<evidence type="ECO:0000313" key="3">
    <source>
        <dbReference type="Proteomes" id="UP000603227"/>
    </source>
</evidence>
<proteinExistence type="predicted"/>
<reference evidence="2" key="2">
    <citation type="submission" date="2020-09" db="EMBL/GenBank/DDBJ databases">
        <authorList>
            <person name="Sun Q."/>
            <person name="Zhou Y."/>
        </authorList>
    </citation>
    <scope>NUCLEOTIDE SEQUENCE</scope>
    <source>
        <strain evidence="2">CGMCC 4.7403</strain>
    </source>
</reference>
<dbReference type="EMBL" id="BNAT01000010">
    <property type="protein sequence ID" value="GHH88476.1"/>
    <property type="molecule type" value="Genomic_DNA"/>
</dbReference>